<dbReference type="EMBL" id="QLSV01000001">
    <property type="protein sequence ID" value="RAR50979.1"/>
    <property type="molecule type" value="Genomic_DNA"/>
</dbReference>
<dbReference type="CDD" id="cd03789">
    <property type="entry name" value="GT9_LPS_heptosyltransferase"/>
    <property type="match status" value="1"/>
</dbReference>
<dbReference type="Gene3D" id="3.40.50.2000">
    <property type="entry name" value="Glycogen Phosphorylase B"/>
    <property type="match status" value="2"/>
</dbReference>
<evidence type="ECO:0000313" key="3">
    <source>
        <dbReference type="EMBL" id="RAR50979.1"/>
    </source>
</evidence>
<dbReference type="PANTHER" id="PTHR30160">
    <property type="entry name" value="TETRAACYLDISACCHARIDE 4'-KINASE-RELATED"/>
    <property type="match status" value="1"/>
</dbReference>
<protein>
    <submittedName>
        <fullName evidence="3">Heptosyltransferase-2</fullName>
    </submittedName>
</protein>
<proteinExistence type="predicted"/>
<evidence type="ECO:0000256" key="2">
    <source>
        <dbReference type="ARBA" id="ARBA00022679"/>
    </source>
</evidence>
<dbReference type="GO" id="GO:0009244">
    <property type="term" value="P:lipopolysaccharide core region biosynthetic process"/>
    <property type="evidence" value="ECO:0007669"/>
    <property type="project" value="TreeGrafter"/>
</dbReference>
<dbReference type="PANTHER" id="PTHR30160:SF7">
    <property type="entry name" value="ADP-HEPTOSE--LPS HEPTOSYLTRANSFERASE 2"/>
    <property type="match status" value="1"/>
</dbReference>
<comment type="caution">
    <text evidence="3">The sequence shown here is derived from an EMBL/GenBank/DDBJ whole genome shotgun (WGS) entry which is preliminary data.</text>
</comment>
<dbReference type="GO" id="GO:0008713">
    <property type="term" value="F:ADP-heptose-lipopolysaccharide heptosyltransferase activity"/>
    <property type="evidence" value="ECO:0007669"/>
    <property type="project" value="TreeGrafter"/>
</dbReference>
<keyword evidence="4" id="KW-1185">Reference proteome</keyword>
<organism evidence="3 4">
    <name type="scientific">Flavobacterium lacus</name>
    <dbReference type="NCBI Taxonomy" id="1353778"/>
    <lineage>
        <taxon>Bacteria</taxon>
        <taxon>Pseudomonadati</taxon>
        <taxon>Bacteroidota</taxon>
        <taxon>Flavobacteriia</taxon>
        <taxon>Flavobacteriales</taxon>
        <taxon>Flavobacteriaceae</taxon>
        <taxon>Flavobacterium</taxon>
    </lineage>
</organism>
<dbReference type="GO" id="GO:0005829">
    <property type="term" value="C:cytosol"/>
    <property type="evidence" value="ECO:0007669"/>
    <property type="project" value="TreeGrafter"/>
</dbReference>
<reference evidence="3 4" key="1">
    <citation type="submission" date="2018-06" db="EMBL/GenBank/DDBJ databases">
        <title>Genomic Encyclopedia of Type Strains, Phase III (KMG-III): the genomes of soil and plant-associated and newly described type strains.</title>
        <authorList>
            <person name="Whitman W."/>
        </authorList>
    </citation>
    <scope>NUCLEOTIDE SEQUENCE [LARGE SCALE GENOMIC DNA]</scope>
    <source>
        <strain evidence="3 4">CGMCC 1.12504</strain>
    </source>
</reference>
<dbReference type="Proteomes" id="UP000249518">
    <property type="component" value="Unassembled WGS sequence"/>
</dbReference>
<gene>
    <name evidence="3" type="ORF">B0I10_101151</name>
</gene>
<dbReference type="Pfam" id="PF01075">
    <property type="entry name" value="Glyco_transf_9"/>
    <property type="match status" value="1"/>
</dbReference>
<sequence length="357" mass="40766">MKKILVIQQKMIGDVLVSSILCKNLRLSFPDAQIDYLIYESTLPVVEGSTSISNFILFTEKERKNKIALLKFACRIRKTKYDIVIDAYSKLESLLIVLFSGASKKISFNKKFRNLFYTDLITRHSNYSSNLGLIIEQRLALLEPLRVEKKITFPSITVSASEKTFASALFEENAIDTHKKTIMISVLGSDKTKTYPLHYMASIIDDLAANFDVNLLFNYSPNQQEEAKKVYDLCTTSTQQKIYFKVIGNSIREFIAIMNQCDLIIGNDGGATNMAKALQKPSFILFCPWIDKKGWALLEDGRNHVSLHLEEFLPEVFLNKSAKEVKKNYSFYYEKFEPKLVIPSLSSFLKNHVDNPS</sequence>
<name>A0A328X6J4_9FLAO</name>
<dbReference type="InterPro" id="IPR051199">
    <property type="entry name" value="LPS_LOS_Heptosyltrfase"/>
</dbReference>
<keyword evidence="2 3" id="KW-0808">Transferase</keyword>
<accession>A0A328X6J4</accession>
<dbReference type="SUPFAM" id="SSF53756">
    <property type="entry name" value="UDP-Glycosyltransferase/glycogen phosphorylase"/>
    <property type="match status" value="1"/>
</dbReference>
<keyword evidence="1" id="KW-0328">Glycosyltransferase</keyword>
<evidence type="ECO:0000313" key="4">
    <source>
        <dbReference type="Proteomes" id="UP000249518"/>
    </source>
</evidence>
<evidence type="ECO:0000256" key="1">
    <source>
        <dbReference type="ARBA" id="ARBA00022676"/>
    </source>
</evidence>
<dbReference type="AlphaFoldDB" id="A0A328X6J4"/>
<dbReference type="InterPro" id="IPR002201">
    <property type="entry name" value="Glyco_trans_9"/>
</dbReference>
<dbReference type="RefSeq" id="WP_245942922.1">
    <property type="nucleotide sequence ID" value="NZ_QLSV01000001.1"/>
</dbReference>